<keyword evidence="12" id="KW-1185">Reference proteome</keyword>
<evidence type="ECO:0000256" key="8">
    <source>
        <dbReference type="ARBA" id="ARBA00023242"/>
    </source>
</evidence>
<keyword evidence="4" id="KW-0963">Cytoplasm</keyword>
<evidence type="ECO:0000256" key="5">
    <source>
        <dbReference type="ARBA" id="ARBA00022741"/>
    </source>
</evidence>
<dbReference type="FunFam" id="3.40.50.300:FF:000034">
    <property type="entry name" value="26S protease regulatory subunit 10B"/>
    <property type="match status" value="1"/>
</dbReference>
<sequence length="802" mass="88932">MKVKQRTTCEVCRKGKISCDPSVKPVALPAAPPLGDLILTIIENYVPETDALKLISNVEPSPRICGAWVEVLPNLVGNDTDKALDAAIRAFAMSILSRGPKPSFPLSAGLEAYDHALISVNAALRSPYSDFPVVIAAAVMCLLLAEVFQATALDSWTAHLQGLGELMQLSRPEAYMFGIPHRLFVGARPVLVVMALWSRKSSFLAKEEWKTIPFRETPPSPLQALMSEAAAIPSILERMDVEGASAAEETLRAFEAVLGGLDAWADAFYSSAPESSPSFWFQPSSDGRRPHIWFENITAASALTHFWAFKAICLRNMGQLRDACPRSNPSHAPDTGCFEEAKRLSVMICQSIEYLMQDRMRLFGPTSMTLPLRTAYETFEAGGHRSKEELSWCRGILRDIRNRGYAPQPPAMASDQERDHALASFKQKLIESREWETKLKNLRLDIKGLQKEFDQTEDNIKALQSVGQIIGEVLKQLDDERFIVKASSGPRYVVGCRSKVDKAKMKQGTRVALDMTTLTIMRMLPREVDPLVYNMSLEDPGQVSFAGIGGLNDQIRELREVIELPLKNPELFLRVGIKPPKGVLLYGPPGTGKTLLARAVASSLETNFLKVVSSAIVDKYIGESARLIREMFGYAKEHEPCIIFMDEIDAIGGRRFSEGTSADREIQRTLMELLNQLDGFDYLGKTKIIMATNRPDTLDPALLRAGRLDRKIEIPLPNEVGRLEILKIHAAGVSKDGEIDFESVVKMSDGLNGADLRNVVTEAGLFAIKDDRDAINQDDFNKAVRKLVEAKKLEGKLEYQKL</sequence>
<dbReference type="InterPro" id="IPR003593">
    <property type="entry name" value="AAA+_ATPase"/>
</dbReference>
<dbReference type="PANTHER" id="PTHR23073">
    <property type="entry name" value="26S PROTEASOME REGULATORY SUBUNIT"/>
    <property type="match status" value="1"/>
</dbReference>
<dbReference type="SMART" id="SM00382">
    <property type="entry name" value="AAA"/>
    <property type="match status" value="1"/>
</dbReference>
<dbReference type="Pfam" id="PF16450">
    <property type="entry name" value="Prot_ATP_ID_OB_C"/>
    <property type="match status" value="1"/>
</dbReference>
<dbReference type="GO" id="GO:0005737">
    <property type="term" value="C:cytoplasm"/>
    <property type="evidence" value="ECO:0007669"/>
    <property type="project" value="UniProtKB-SubCell"/>
</dbReference>
<dbReference type="SUPFAM" id="SSF52540">
    <property type="entry name" value="P-loop containing nucleoside triphosphate hydrolases"/>
    <property type="match status" value="1"/>
</dbReference>
<dbReference type="Proteomes" id="UP001303115">
    <property type="component" value="Unassembled WGS sequence"/>
</dbReference>
<gene>
    <name evidence="11" type="ORF">C8A01DRAFT_49472</name>
</gene>
<dbReference type="Gene3D" id="3.40.50.300">
    <property type="entry name" value="P-loop containing nucleotide triphosphate hydrolases"/>
    <property type="match status" value="1"/>
</dbReference>
<dbReference type="FunFam" id="2.40.50.140:FF:000027">
    <property type="entry name" value="26S protease regulatory subunit 10B"/>
    <property type="match status" value="1"/>
</dbReference>
<dbReference type="GO" id="GO:0016887">
    <property type="term" value="F:ATP hydrolysis activity"/>
    <property type="evidence" value="ECO:0007669"/>
    <property type="project" value="InterPro"/>
</dbReference>
<dbReference type="GO" id="GO:0008540">
    <property type="term" value="C:proteasome regulatory particle, base subcomplex"/>
    <property type="evidence" value="ECO:0007669"/>
    <property type="project" value="UniProtKB-ARBA"/>
</dbReference>
<evidence type="ECO:0000313" key="11">
    <source>
        <dbReference type="EMBL" id="KAK4034053.1"/>
    </source>
</evidence>
<feature type="coiled-coil region" evidence="9">
    <location>
        <begin position="432"/>
        <end position="466"/>
    </location>
</feature>
<evidence type="ECO:0000256" key="4">
    <source>
        <dbReference type="ARBA" id="ARBA00022490"/>
    </source>
</evidence>
<protein>
    <submittedName>
        <fullName evidence="11">P-loop containing nucleoside triphosphate hydrolase protein</fullName>
    </submittedName>
</protein>
<accession>A0AAN6P973</accession>
<organism evidence="11 12">
    <name type="scientific">Parachaetomium inaequale</name>
    <dbReference type="NCBI Taxonomy" id="2588326"/>
    <lineage>
        <taxon>Eukaryota</taxon>
        <taxon>Fungi</taxon>
        <taxon>Dikarya</taxon>
        <taxon>Ascomycota</taxon>
        <taxon>Pezizomycotina</taxon>
        <taxon>Sordariomycetes</taxon>
        <taxon>Sordariomycetidae</taxon>
        <taxon>Sordariales</taxon>
        <taxon>Chaetomiaceae</taxon>
        <taxon>Parachaetomium</taxon>
    </lineage>
</organism>
<dbReference type="InterPro" id="IPR003960">
    <property type="entry name" value="ATPase_AAA_CS"/>
</dbReference>
<keyword evidence="5" id="KW-0547">Nucleotide-binding</keyword>
<dbReference type="EMBL" id="MU854497">
    <property type="protein sequence ID" value="KAK4034053.1"/>
    <property type="molecule type" value="Genomic_DNA"/>
</dbReference>
<keyword evidence="7" id="KW-0647">Proteasome</keyword>
<proteinExistence type="inferred from homology"/>
<dbReference type="PROSITE" id="PS00674">
    <property type="entry name" value="AAA"/>
    <property type="match status" value="1"/>
</dbReference>
<dbReference type="InterPro" id="IPR041569">
    <property type="entry name" value="AAA_lid_3"/>
</dbReference>
<dbReference type="FunFam" id="1.10.8.60:FF:000008">
    <property type="entry name" value="26S protease regulatory subunit 10B"/>
    <property type="match status" value="1"/>
</dbReference>
<keyword evidence="11" id="KW-0378">Hydrolase</keyword>
<evidence type="ECO:0000256" key="2">
    <source>
        <dbReference type="ARBA" id="ARBA00004496"/>
    </source>
</evidence>
<comment type="caution">
    <text evidence="11">The sequence shown here is derived from an EMBL/GenBank/DDBJ whole genome shotgun (WGS) entry which is preliminary data.</text>
</comment>
<dbReference type="Pfam" id="PF00004">
    <property type="entry name" value="AAA"/>
    <property type="match status" value="1"/>
</dbReference>
<evidence type="ECO:0000256" key="3">
    <source>
        <dbReference type="ARBA" id="ARBA00006914"/>
    </source>
</evidence>
<dbReference type="InterPro" id="IPR027417">
    <property type="entry name" value="P-loop_NTPase"/>
</dbReference>
<evidence type="ECO:0000313" key="12">
    <source>
        <dbReference type="Proteomes" id="UP001303115"/>
    </source>
</evidence>
<dbReference type="InterPro" id="IPR003959">
    <property type="entry name" value="ATPase_AAA_core"/>
</dbReference>
<reference evidence="12" key="1">
    <citation type="journal article" date="2023" name="Mol. Phylogenet. Evol.">
        <title>Genome-scale phylogeny and comparative genomics of the fungal order Sordariales.</title>
        <authorList>
            <person name="Hensen N."/>
            <person name="Bonometti L."/>
            <person name="Westerberg I."/>
            <person name="Brannstrom I.O."/>
            <person name="Guillou S."/>
            <person name="Cros-Aarteil S."/>
            <person name="Calhoun S."/>
            <person name="Haridas S."/>
            <person name="Kuo A."/>
            <person name="Mondo S."/>
            <person name="Pangilinan J."/>
            <person name="Riley R."/>
            <person name="LaButti K."/>
            <person name="Andreopoulos B."/>
            <person name="Lipzen A."/>
            <person name="Chen C."/>
            <person name="Yan M."/>
            <person name="Daum C."/>
            <person name="Ng V."/>
            <person name="Clum A."/>
            <person name="Steindorff A."/>
            <person name="Ohm R.A."/>
            <person name="Martin F."/>
            <person name="Silar P."/>
            <person name="Natvig D.O."/>
            <person name="Lalanne C."/>
            <person name="Gautier V."/>
            <person name="Ament-Velasquez S.L."/>
            <person name="Kruys A."/>
            <person name="Hutchinson M.I."/>
            <person name="Powell A.J."/>
            <person name="Barry K."/>
            <person name="Miller A.N."/>
            <person name="Grigoriev I.V."/>
            <person name="Debuchy R."/>
            <person name="Gladieux P."/>
            <person name="Hiltunen Thoren M."/>
            <person name="Johannesson H."/>
        </authorList>
    </citation>
    <scope>NUCLEOTIDE SEQUENCE [LARGE SCALE GENOMIC DNA]</scope>
    <source>
        <strain evidence="12">CBS 284.82</strain>
    </source>
</reference>
<evidence type="ECO:0000259" key="10">
    <source>
        <dbReference type="SMART" id="SM00382"/>
    </source>
</evidence>
<dbReference type="InterPro" id="IPR012340">
    <property type="entry name" value="NA-bd_OB-fold"/>
</dbReference>
<dbReference type="GO" id="GO:0005634">
    <property type="term" value="C:nucleus"/>
    <property type="evidence" value="ECO:0007669"/>
    <property type="project" value="UniProtKB-SubCell"/>
</dbReference>
<name>A0AAN6P973_9PEZI</name>
<evidence type="ECO:0000256" key="6">
    <source>
        <dbReference type="ARBA" id="ARBA00022840"/>
    </source>
</evidence>
<evidence type="ECO:0000256" key="9">
    <source>
        <dbReference type="SAM" id="Coils"/>
    </source>
</evidence>
<keyword evidence="9" id="KW-0175">Coiled coil</keyword>
<comment type="subcellular location">
    <subcellularLocation>
        <location evidence="2">Cytoplasm</location>
    </subcellularLocation>
    <subcellularLocation>
        <location evidence="1">Nucleus</location>
    </subcellularLocation>
</comment>
<dbReference type="InterPro" id="IPR032501">
    <property type="entry name" value="Prot_ATP_ID_OB_2nd"/>
</dbReference>
<dbReference type="Pfam" id="PF17862">
    <property type="entry name" value="AAA_lid_3"/>
    <property type="match status" value="1"/>
</dbReference>
<feature type="domain" description="AAA+ ATPase" evidence="10">
    <location>
        <begin position="579"/>
        <end position="718"/>
    </location>
</feature>
<evidence type="ECO:0000256" key="7">
    <source>
        <dbReference type="ARBA" id="ARBA00022942"/>
    </source>
</evidence>
<dbReference type="InterPro" id="IPR050221">
    <property type="entry name" value="26S_Proteasome_ATPase"/>
</dbReference>
<dbReference type="GO" id="GO:0005524">
    <property type="term" value="F:ATP binding"/>
    <property type="evidence" value="ECO:0007669"/>
    <property type="project" value="UniProtKB-KW"/>
</dbReference>
<keyword evidence="8" id="KW-0539">Nucleus</keyword>
<keyword evidence="6" id="KW-0067">ATP-binding</keyword>
<evidence type="ECO:0000256" key="1">
    <source>
        <dbReference type="ARBA" id="ARBA00004123"/>
    </source>
</evidence>
<dbReference type="Gene3D" id="2.40.50.140">
    <property type="entry name" value="Nucleic acid-binding proteins"/>
    <property type="match status" value="1"/>
</dbReference>
<dbReference type="AlphaFoldDB" id="A0AAN6P973"/>
<comment type="similarity">
    <text evidence="3">Belongs to the AAA ATPase family.</text>
</comment>
<dbReference type="Gene3D" id="1.10.8.60">
    <property type="match status" value="1"/>
</dbReference>